<dbReference type="InterPro" id="IPR036388">
    <property type="entry name" value="WH-like_DNA-bd_sf"/>
</dbReference>
<keyword evidence="5 6" id="KW-0804">Transcription</keyword>
<evidence type="ECO:0000256" key="5">
    <source>
        <dbReference type="ARBA" id="ARBA00023163"/>
    </source>
</evidence>
<dbReference type="InterPro" id="IPR013249">
    <property type="entry name" value="RNA_pol_sigma70_r4_t2"/>
</dbReference>
<evidence type="ECO:0000256" key="1">
    <source>
        <dbReference type="ARBA" id="ARBA00010641"/>
    </source>
</evidence>
<feature type="domain" description="RNA polymerase sigma factor 70 region 4 type 2" evidence="9">
    <location>
        <begin position="156"/>
        <end position="206"/>
    </location>
</feature>
<comment type="similarity">
    <text evidence="1 6">Belongs to the sigma-70 factor family. ECF subfamily.</text>
</comment>
<dbReference type="InterPro" id="IPR013325">
    <property type="entry name" value="RNA_pol_sigma_r2"/>
</dbReference>
<dbReference type="Pfam" id="PF04542">
    <property type="entry name" value="Sigma70_r2"/>
    <property type="match status" value="1"/>
</dbReference>
<dbReference type="InterPro" id="IPR000838">
    <property type="entry name" value="RNA_pol_sigma70_ECF_CS"/>
</dbReference>
<dbReference type="PANTHER" id="PTHR43133">
    <property type="entry name" value="RNA POLYMERASE ECF-TYPE SIGMA FACTO"/>
    <property type="match status" value="1"/>
</dbReference>
<dbReference type="PANTHER" id="PTHR43133:SF53">
    <property type="entry name" value="ECF RNA POLYMERASE SIGMA-E FACTOR"/>
    <property type="match status" value="1"/>
</dbReference>
<evidence type="ECO:0000313" key="10">
    <source>
        <dbReference type="EMBL" id="KYF57656.1"/>
    </source>
</evidence>
<feature type="domain" description="RNA polymerase sigma-70 region 2" evidence="8">
    <location>
        <begin position="58"/>
        <end position="125"/>
    </location>
</feature>
<dbReference type="SUPFAM" id="SSF88946">
    <property type="entry name" value="Sigma2 domain of RNA polymerase sigma factors"/>
    <property type="match status" value="1"/>
</dbReference>
<reference evidence="10 11" key="1">
    <citation type="submission" date="2014-02" db="EMBL/GenBank/DDBJ databases">
        <title>The small core and large imbalanced accessory genome model reveals a collaborative survival strategy of Sorangium cellulosum strains in nature.</title>
        <authorList>
            <person name="Han K."/>
            <person name="Peng R."/>
            <person name="Blom J."/>
            <person name="Li Y.-Z."/>
        </authorList>
    </citation>
    <scope>NUCLEOTIDE SEQUENCE [LARGE SCALE GENOMIC DNA]</scope>
    <source>
        <strain evidence="10 11">So0157-25</strain>
    </source>
</reference>
<evidence type="ECO:0000313" key="11">
    <source>
        <dbReference type="Proteomes" id="UP000075420"/>
    </source>
</evidence>
<evidence type="ECO:0000259" key="9">
    <source>
        <dbReference type="Pfam" id="PF08281"/>
    </source>
</evidence>
<name>A0A150PQ33_SORCE</name>
<dbReference type="GO" id="GO:0006352">
    <property type="term" value="P:DNA-templated transcription initiation"/>
    <property type="evidence" value="ECO:0007669"/>
    <property type="project" value="InterPro"/>
</dbReference>
<keyword evidence="3 6" id="KW-0731">Sigma factor</keyword>
<dbReference type="InterPro" id="IPR014284">
    <property type="entry name" value="RNA_pol_sigma-70_dom"/>
</dbReference>
<dbReference type="Proteomes" id="UP000075420">
    <property type="component" value="Unassembled WGS sequence"/>
</dbReference>
<sequence>MSPAPDIPADAEGAPADPEGAPADPEGAPADPEGAPADADAPLLDRFLAGDRAAFDELVLRHRDALRRLVRRYVRREEDAEDVTQRALLRALEKLGTFRRESTFRTWIHRIAVHLALNHLRGEGRAEPGVELDELPAFTNALETNRLVAAEVWAKVARRLTELPPKQRLAVELRLFHELSFQEIAALADCSEDSAKANFHHGVKRLRGLIPAPGG</sequence>
<comment type="caution">
    <text evidence="10">The sequence shown here is derived from an EMBL/GenBank/DDBJ whole genome shotgun (WGS) entry which is preliminary data.</text>
</comment>
<dbReference type="GO" id="GO:0003677">
    <property type="term" value="F:DNA binding"/>
    <property type="evidence" value="ECO:0007669"/>
    <property type="project" value="UniProtKB-KW"/>
</dbReference>
<dbReference type="Gene3D" id="1.10.1740.10">
    <property type="match status" value="1"/>
</dbReference>
<dbReference type="EMBL" id="JELY01000893">
    <property type="protein sequence ID" value="KYF57656.1"/>
    <property type="molecule type" value="Genomic_DNA"/>
</dbReference>
<dbReference type="InterPro" id="IPR039425">
    <property type="entry name" value="RNA_pol_sigma-70-like"/>
</dbReference>
<dbReference type="Pfam" id="PF08281">
    <property type="entry name" value="Sigma70_r4_2"/>
    <property type="match status" value="1"/>
</dbReference>
<organism evidence="10 11">
    <name type="scientific">Sorangium cellulosum</name>
    <name type="common">Polyangium cellulosum</name>
    <dbReference type="NCBI Taxonomy" id="56"/>
    <lineage>
        <taxon>Bacteria</taxon>
        <taxon>Pseudomonadati</taxon>
        <taxon>Myxococcota</taxon>
        <taxon>Polyangia</taxon>
        <taxon>Polyangiales</taxon>
        <taxon>Polyangiaceae</taxon>
        <taxon>Sorangium</taxon>
    </lineage>
</organism>
<dbReference type="AlphaFoldDB" id="A0A150PQ33"/>
<dbReference type="GO" id="GO:0016987">
    <property type="term" value="F:sigma factor activity"/>
    <property type="evidence" value="ECO:0007669"/>
    <property type="project" value="UniProtKB-KW"/>
</dbReference>
<evidence type="ECO:0000256" key="3">
    <source>
        <dbReference type="ARBA" id="ARBA00023082"/>
    </source>
</evidence>
<protein>
    <recommendedName>
        <fullName evidence="6">RNA polymerase sigma factor</fullName>
    </recommendedName>
</protein>
<keyword evidence="4 6" id="KW-0238">DNA-binding</keyword>
<accession>A0A150PQ33</accession>
<dbReference type="InterPro" id="IPR013324">
    <property type="entry name" value="RNA_pol_sigma_r3/r4-like"/>
</dbReference>
<dbReference type="PROSITE" id="PS01063">
    <property type="entry name" value="SIGMA70_ECF"/>
    <property type="match status" value="1"/>
</dbReference>
<dbReference type="NCBIfam" id="TIGR02937">
    <property type="entry name" value="sigma70-ECF"/>
    <property type="match status" value="1"/>
</dbReference>
<evidence type="ECO:0000256" key="7">
    <source>
        <dbReference type="SAM" id="MobiDB-lite"/>
    </source>
</evidence>
<gene>
    <name evidence="10" type="ORF">BE08_24515</name>
</gene>
<evidence type="ECO:0000256" key="6">
    <source>
        <dbReference type="RuleBase" id="RU000716"/>
    </source>
</evidence>
<dbReference type="Gene3D" id="1.10.10.10">
    <property type="entry name" value="Winged helix-like DNA-binding domain superfamily/Winged helix DNA-binding domain"/>
    <property type="match status" value="1"/>
</dbReference>
<evidence type="ECO:0000259" key="8">
    <source>
        <dbReference type="Pfam" id="PF04542"/>
    </source>
</evidence>
<feature type="region of interest" description="Disordered" evidence="7">
    <location>
        <begin position="1"/>
        <end position="41"/>
    </location>
</feature>
<proteinExistence type="inferred from homology"/>
<dbReference type="SUPFAM" id="SSF88659">
    <property type="entry name" value="Sigma3 and sigma4 domains of RNA polymerase sigma factors"/>
    <property type="match status" value="1"/>
</dbReference>
<evidence type="ECO:0000256" key="2">
    <source>
        <dbReference type="ARBA" id="ARBA00023015"/>
    </source>
</evidence>
<dbReference type="InterPro" id="IPR007627">
    <property type="entry name" value="RNA_pol_sigma70_r2"/>
</dbReference>
<evidence type="ECO:0000256" key="4">
    <source>
        <dbReference type="ARBA" id="ARBA00023125"/>
    </source>
</evidence>
<keyword evidence="2 6" id="KW-0805">Transcription regulation</keyword>